<feature type="region of interest" description="Disordered" evidence="9">
    <location>
        <begin position="269"/>
        <end position="316"/>
    </location>
</feature>
<sequence>MEQAPPDDAERCRRRGTPNWRCPNRVIPGKSYCHKHQLLNIQRNHRRKSAGGDVVSGGSSLAPAWGDLTVEPYRPVIDFGGSGLGGGDRAIGQLGLGRAHQGHDRIALVGGGHPQFYPVWNGGLDEPVKNEKIVGWFDVGVALEPGLPGVEINSGDDGVPLGEPVLGFDGIMGRLGEVELANDEIGLRGGGCVAGSKPQSSGVCASVDVCLGQKETSEECWGIGGGQVFGSADMMGKFEGFGNFVENDLLGCGNSSGVVKFGENEAQFEGNEDTRMVHHPQRRKRGRPRGSKTKKRGRPRGSKTKEKGIIHGEELGHRKLENVEDLGRKDSENLGDIFDVGERVRQLFESDSEQGEVFEAFEDQRTSLDGGKDDGVGSVELPTSKNAGYETIMQKKKRGRPKGSKSKPKMCNGGNASGERMKNAGGTDAGNKREVIVGLEAVSNRCDVADSAIRNKCLIKEVKKRGRPKGSKGRKKDVMVLDEGGDGIWKKVEKRGRPKGVKNRKMDVNLHVQVDEDFGKLVDKCGQSGGLENTEKDVNPLGYVDEDVRKKRDRPKGRKNRKKDVNSFALDDEDHVKKVKKRGRPKGSKKIFILAAKNKLLKGLDKNKYDAEQISRGSSEVTMIEYGEAPCNDYSGELVGLKKEPILEAINGAKFDGNNDVGAAFPQKRKRGRPKGSTKKRTIFVDEIIGKVITAQDGRERRLVLQKDIKYLVKFSEPTGKPQADTGNALHEPRNGFQRPRRKVASYQKASKTTEAATRKKERSSMCHQCLKSDKAGVISCLSCKKKRYCHQCLVKWYPERTTKEVQEACPFCRGNCNCRTCLQKNARKKVVHRDTKLLRLLYLMYKINPLLRHIQKEQSAELDVEARILELREGLRAGGTGAESFWKILKEGPSYHNITAGSEIPADNKAFMVATQVSSVGNSVYLTDGVYRKAIADGSIPCPPPAWGGCGQNLLGLRQIFEPNWVKHLVESIDEAIIDYHAPGMDSTQECSICLQTLSSGCEGRSSETRKAASRENTRDNFLYSPSAMDLDEGQIEHFQMHWMRGEPVVVRDVLRKASGLSWEPMVMCRAFRGANKIIKEDKLNVKAIDCLDWCEVEIDIYNFFKGYLQGRRHRNGWPEILKLKDWPPANFFEECLPRHGSEFIMMLPYSDYTHPKSGILNLAAKLPAALKPDLGPKTYIAYGLAEELGWGDSVTKLHCDVSDAVNVLMHTAKIDVGSWQRQIIQKLQKEYEAEQESSVDRCNNDSKQKFDACLHSSVVEEFPHAVGADAVEAGHSLEVPCSGELQNSGSREHDLDGNTVYSGAVWDIFRREDVPQILEYLKKHHQEFHHINKLPVKSVVHPIHDQIFYLSENHKKQLKEEFGVEPWTFEQHLGEAVFIPAGCPHQVRNRQPLALNECVYPFASINVLLRSLISSALGSITMRQSCIKVALDFVSPENVQECIQLTEEFRLLPKNHRSKEDKVEVKKMAIYAANAALEEARELMTNPAH</sequence>
<organism evidence="13 14">
    <name type="scientific">Carnegiea gigantea</name>
    <dbReference type="NCBI Taxonomy" id="171969"/>
    <lineage>
        <taxon>Eukaryota</taxon>
        <taxon>Viridiplantae</taxon>
        <taxon>Streptophyta</taxon>
        <taxon>Embryophyta</taxon>
        <taxon>Tracheophyta</taxon>
        <taxon>Spermatophyta</taxon>
        <taxon>Magnoliopsida</taxon>
        <taxon>eudicotyledons</taxon>
        <taxon>Gunneridae</taxon>
        <taxon>Pentapetalae</taxon>
        <taxon>Caryophyllales</taxon>
        <taxon>Cactineae</taxon>
        <taxon>Cactaceae</taxon>
        <taxon>Cactoideae</taxon>
        <taxon>Echinocereeae</taxon>
        <taxon>Carnegiea</taxon>
    </lineage>
</organism>
<feature type="domain" description="WRC" evidence="12">
    <location>
        <begin position="6"/>
        <end position="51"/>
    </location>
</feature>
<keyword evidence="3" id="KW-0479">Metal-binding</keyword>
<dbReference type="PANTHER" id="PTHR12549:SF38">
    <property type="entry name" value="JMJC DOMAIN-CONTAINING HISTONE DEMETHYLASE 2, ISOFORM A"/>
    <property type="match status" value="1"/>
</dbReference>
<feature type="region of interest" description="Disordered" evidence="9">
    <location>
        <begin position="720"/>
        <end position="742"/>
    </location>
</feature>
<feature type="domain" description="RING-type" evidence="10">
    <location>
        <begin position="767"/>
        <end position="814"/>
    </location>
</feature>
<feature type="compositionally biased region" description="Basic residues" evidence="9">
    <location>
        <begin position="277"/>
        <end position="302"/>
    </location>
</feature>
<dbReference type="InterPro" id="IPR017956">
    <property type="entry name" value="AT_hook_DNA-bd_motif"/>
</dbReference>
<dbReference type="InterPro" id="IPR003347">
    <property type="entry name" value="JmjC_dom"/>
</dbReference>
<dbReference type="GO" id="GO:0000785">
    <property type="term" value="C:chromatin"/>
    <property type="evidence" value="ECO:0007669"/>
    <property type="project" value="TreeGrafter"/>
</dbReference>
<comment type="similarity">
    <text evidence="2">Belongs to the JARID1 histone demethylase family.</text>
</comment>
<evidence type="ECO:0000259" key="12">
    <source>
        <dbReference type="PROSITE" id="PS51667"/>
    </source>
</evidence>
<comment type="caution">
    <text evidence="13">The sequence shown here is derived from an EMBL/GenBank/DDBJ whole genome shotgun (WGS) entry which is preliminary data.</text>
</comment>
<dbReference type="GO" id="GO:0000118">
    <property type="term" value="C:histone deacetylase complex"/>
    <property type="evidence" value="ECO:0007669"/>
    <property type="project" value="TreeGrafter"/>
</dbReference>
<evidence type="ECO:0000256" key="2">
    <source>
        <dbReference type="ARBA" id="ARBA00006801"/>
    </source>
</evidence>
<feature type="compositionally biased region" description="Basic and acidic residues" evidence="9">
    <location>
        <begin position="303"/>
        <end position="316"/>
    </location>
</feature>
<evidence type="ECO:0000256" key="8">
    <source>
        <dbReference type="PROSITE-ProRule" id="PRU01002"/>
    </source>
</evidence>
<dbReference type="GO" id="GO:0032454">
    <property type="term" value="F:histone H3K9 demethylase activity"/>
    <property type="evidence" value="ECO:0007669"/>
    <property type="project" value="InterPro"/>
</dbReference>
<dbReference type="InterPro" id="IPR045109">
    <property type="entry name" value="LSDs-like"/>
</dbReference>
<feature type="domain" description="JmjC" evidence="11">
    <location>
        <begin position="1157"/>
        <end position="1452"/>
    </location>
</feature>
<evidence type="ECO:0000259" key="10">
    <source>
        <dbReference type="PROSITE" id="PS50089"/>
    </source>
</evidence>
<dbReference type="PROSITE" id="PS51184">
    <property type="entry name" value="JMJC"/>
    <property type="match status" value="1"/>
</dbReference>
<reference evidence="13" key="1">
    <citation type="submission" date="2022-04" db="EMBL/GenBank/DDBJ databases">
        <title>Carnegiea gigantea Genome sequencing and assembly v2.</title>
        <authorList>
            <person name="Copetti D."/>
            <person name="Sanderson M.J."/>
            <person name="Burquez A."/>
            <person name="Wojciechowski M.F."/>
        </authorList>
    </citation>
    <scope>NUCLEOTIDE SEQUENCE</scope>
    <source>
        <strain evidence="13">SGP5-SGP5p</strain>
        <tissue evidence="13">Aerial part</tissue>
    </source>
</reference>
<protein>
    <recommendedName>
        <fullName evidence="15">Lysine-specific demethylase JMJ25</fullName>
    </recommendedName>
</protein>
<dbReference type="GO" id="GO:0031490">
    <property type="term" value="F:chromatin DNA binding"/>
    <property type="evidence" value="ECO:0007669"/>
    <property type="project" value="TreeGrafter"/>
</dbReference>
<evidence type="ECO:0000256" key="5">
    <source>
        <dbReference type="ARBA" id="ARBA00023163"/>
    </source>
</evidence>
<keyword evidence="4" id="KW-0805">Transcription regulation</keyword>
<dbReference type="PROSITE" id="PS51667">
    <property type="entry name" value="WRC"/>
    <property type="match status" value="1"/>
</dbReference>
<keyword evidence="6" id="KW-0539">Nucleus</keyword>
<dbReference type="SMART" id="SM00384">
    <property type="entry name" value="AT_hook"/>
    <property type="match status" value="7"/>
</dbReference>
<dbReference type="GO" id="GO:0003712">
    <property type="term" value="F:transcription coregulator activity"/>
    <property type="evidence" value="ECO:0007669"/>
    <property type="project" value="TreeGrafter"/>
</dbReference>
<evidence type="ECO:0000256" key="7">
    <source>
        <dbReference type="PROSITE-ProRule" id="PRU00175"/>
    </source>
</evidence>
<evidence type="ECO:0008006" key="15">
    <source>
        <dbReference type="Google" id="ProtNLM"/>
    </source>
</evidence>
<evidence type="ECO:0000259" key="11">
    <source>
        <dbReference type="PROSITE" id="PS51184"/>
    </source>
</evidence>
<dbReference type="PANTHER" id="PTHR12549">
    <property type="entry name" value="JMJC DOMAIN-CONTAINING HISTONE DEMETHYLATION PROTEIN"/>
    <property type="match status" value="1"/>
</dbReference>
<dbReference type="Proteomes" id="UP001153076">
    <property type="component" value="Unassembled WGS sequence"/>
</dbReference>
<evidence type="ECO:0000256" key="4">
    <source>
        <dbReference type="ARBA" id="ARBA00023015"/>
    </source>
</evidence>
<comment type="subcellular location">
    <subcellularLocation>
        <location evidence="1">Nucleus</location>
    </subcellularLocation>
</comment>
<dbReference type="Pfam" id="PF02373">
    <property type="entry name" value="JmjC"/>
    <property type="match status" value="1"/>
</dbReference>
<dbReference type="GO" id="GO:0008270">
    <property type="term" value="F:zinc ion binding"/>
    <property type="evidence" value="ECO:0007669"/>
    <property type="project" value="UniProtKB-KW"/>
</dbReference>
<feature type="region of interest" description="Disordered" evidence="9">
    <location>
        <begin position="393"/>
        <end position="429"/>
    </location>
</feature>
<evidence type="ECO:0000313" key="14">
    <source>
        <dbReference type="Proteomes" id="UP001153076"/>
    </source>
</evidence>
<evidence type="ECO:0000256" key="1">
    <source>
        <dbReference type="ARBA" id="ARBA00004123"/>
    </source>
</evidence>
<dbReference type="GO" id="GO:0006357">
    <property type="term" value="P:regulation of transcription by RNA polymerase II"/>
    <property type="evidence" value="ECO:0007669"/>
    <property type="project" value="TreeGrafter"/>
</dbReference>
<dbReference type="SMART" id="SM00558">
    <property type="entry name" value="JmjC"/>
    <property type="match status" value="1"/>
</dbReference>
<dbReference type="InterPro" id="IPR001841">
    <property type="entry name" value="Znf_RING"/>
</dbReference>
<dbReference type="InterPro" id="IPR018866">
    <property type="entry name" value="Znf-4CXXC_R1"/>
</dbReference>
<feature type="compositionally biased region" description="Basic residues" evidence="9">
    <location>
        <begin position="394"/>
        <end position="408"/>
    </location>
</feature>
<keyword evidence="14" id="KW-1185">Reference proteome</keyword>
<dbReference type="SUPFAM" id="SSF51197">
    <property type="entry name" value="Clavaminate synthase-like"/>
    <property type="match status" value="1"/>
</dbReference>
<keyword evidence="7" id="KW-0863">Zinc-finger</keyword>
<gene>
    <name evidence="13" type="ORF">Cgig2_028380</name>
</gene>
<evidence type="ECO:0000313" key="13">
    <source>
        <dbReference type="EMBL" id="KAJ8435194.1"/>
    </source>
</evidence>
<name>A0A9Q1QB50_9CARY</name>
<dbReference type="EMBL" id="JAKOGI010000428">
    <property type="protein sequence ID" value="KAJ8435194.1"/>
    <property type="molecule type" value="Genomic_DNA"/>
</dbReference>
<evidence type="ECO:0000256" key="6">
    <source>
        <dbReference type="ARBA" id="ARBA00023242"/>
    </source>
</evidence>
<dbReference type="InterPro" id="IPR014977">
    <property type="entry name" value="WRC_dom"/>
</dbReference>
<dbReference type="PROSITE" id="PS50089">
    <property type="entry name" value="ZF_RING_2"/>
    <property type="match status" value="1"/>
</dbReference>
<dbReference type="Gene3D" id="2.60.120.650">
    <property type="entry name" value="Cupin"/>
    <property type="match status" value="1"/>
</dbReference>
<proteinExistence type="inferred from homology"/>
<dbReference type="OrthoDB" id="1667110at2759"/>
<accession>A0A9Q1QB50</accession>
<dbReference type="Pfam" id="PF10497">
    <property type="entry name" value="zf-4CXXC_R1"/>
    <property type="match status" value="1"/>
</dbReference>
<evidence type="ECO:0000256" key="3">
    <source>
        <dbReference type="ARBA" id="ARBA00022723"/>
    </source>
</evidence>
<evidence type="ECO:0000256" key="9">
    <source>
        <dbReference type="SAM" id="MobiDB-lite"/>
    </source>
</evidence>
<keyword evidence="7" id="KW-0862">Zinc</keyword>
<comment type="caution">
    <text evidence="8">Lacks conserved residue(s) required for the propagation of feature annotation.</text>
</comment>
<keyword evidence="5" id="KW-0804">Transcription</keyword>